<keyword evidence="5 13" id="KW-0285">Flavoprotein</keyword>
<proteinExistence type="inferred from homology"/>
<feature type="domain" description="NADH-ubiquinone oxidoreductase 51kDa subunit iron-sulphur binding" evidence="14">
    <location>
        <begin position="340"/>
        <end position="385"/>
    </location>
</feature>
<dbReference type="InterPro" id="IPR037225">
    <property type="entry name" value="Nuo51_FMN-bd_sf"/>
</dbReference>
<evidence type="ECO:0000256" key="2">
    <source>
        <dbReference type="ARBA" id="ARBA00001966"/>
    </source>
</evidence>
<keyword evidence="10 13" id="KW-0411">Iron-sulfur</keyword>
<keyword evidence="16" id="KW-1185">Reference proteome</keyword>
<comment type="function">
    <text evidence="13">NDH-1 shuttles electrons from NADH, via FMN and iron-sulfur (Fe-S) centers, to quinones in the respiratory chain.</text>
</comment>
<name>A0A1H7VJZ2_OLID1</name>
<evidence type="ECO:0000256" key="13">
    <source>
        <dbReference type="RuleBase" id="RU364066"/>
    </source>
</evidence>
<protein>
    <recommendedName>
        <fullName evidence="13">NADH-quinone oxidoreductase subunit F</fullName>
        <ecNumber evidence="13">7.1.1.-</ecNumber>
    </recommendedName>
</protein>
<dbReference type="Gene3D" id="6.10.250.1450">
    <property type="match status" value="1"/>
</dbReference>
<dbReference type="PANTHER" id="PTHR11780">
    <property type="entry name" value="NADH-UBIQUINONE OXIDOREDUCTASE FLAVOPROTEIN 1 NDUFV1"/>
    <property type="match status" value="1"/>
</dbReference>
<dbReference type="Gene3D" id="3.10.20.600">
    <property type="match status" value="1"/>
</dbReference>
<dbReference type="NCBIfam" id="NF010120">
    <property type="entry name" value="PRK13596.1"/>
    <property type="match status" value="1"/>
</dbReference>
<dbReference type="PANTHER" id="PTHR11780:SF10">
    <property type="entry name" value="NADH DEHYDROGENASE [UBIQUINONE] FLAVOPROTEIN 1, MITOCHONDRIAL"/>
    <property type="match status" value="1"/>
</dbReference>
<dbReference type="InterPro" id="IPR019575">
    <property type="entry name" value="Nuop51_4Fe4S-bd"/>
</dbReference>
<keyword evidence="9 13" id="KW-0408">Iron</keyword>
<evidence type="ECO:0000256" key="12">
    <source>
        <dbReference type="ARBA" id="ARBA00047712"/>
    </source>
</evidence>
<dbReference type="GO" id="GO:0048038">
    <property type="term" value="F:quinone binding"/>
    <property type="evidence" value="ECO:0007669"/>
    <property type="project" value="UniProtKB-KW"/>
</dbReference>
<evidence type="ECO:0000313" key="15">
    <source>
        <dbReference type="EMBL" id="SEM09543.1"/>
    </source>
</evidence>
<dbReference type="SMART" id="SM00928">
    <property type="entry name" value="NADH_4Fe-4S"/>
    <property type="match status" value="1"/>
</dbReference>
<evidence type="ECO:0000256" key="3">
    <source>
        <dbReference type="ARBA" id="ARBA00007523"/>
    </source>
</evidence>
<dbReference type="GO" id="GO:0045333">
    <property type="term" value="P:cellular respiration"/>
    <property type="evidence" value="ECO:0007669"/>
    <property type="project" value="TreeGrafter"/>
</dbReference>
<gene>
    <name evidence="15" type="ORF">SAMN05661044_04222</name>
</gene>
<comment type="cofactor">
    <cofactor evidence="2 13">
        <name>[4Fe-4S] cluster</name>
        <dbReference type="ChEBI" id="CHEBI:49883"/>
    </cofactor>
</comment>
<keyword evidence="4 13" id="KW-0004">4Fe-4S</keyword>
<dbReference type="EC" id="7.1.1.-" evidence="13"/>
<dbReference type="Proteomes" id="UP000199421">
    <property type="component" value="Unassembled WGS sequence"/>
</dbReference>
<dbReference type="GO" id="GO:0051287">
    <property type="term" value="F:NAD binding"/>
    <property type="evidence" value="ECO:0007669"/>
    <property type="project" value="UniProtKB-UniRule"/>
</dbReference>
<evidence type="ECO:0000256" key="1">
    <source>
        <dbReference type="ARBA" id="ARBA00001917"/>
    </source>
</evidence>
<dbReference type="Pfam" id="PF10589">
    <property type="entry name" value="NADH_4Fe-4S"/>
    <property type="match status" value="1"/>
</dbReference>
<dbReference type="FunFam" id="1.20.1440.230:FF:000001">
    <property type="entry name" value="Mitochondrial NADH dehydrogenase flavoprotein 1"/>
    <property type="match status" value="1"/>
</dbReference>
<sequence>MARKLLLEHINVPQINTLAVYREKGGYRAVEKAIKNMSPEDVVEEVKKSGLRGRGGAGFPTGMKWSFLAKPEGVPRYLVCNADESEPGTFKDRYLMTHIPHALIEGMIVSSYALGAKTSYIYVRGEMMPQIRILERAIEEAKAAGFLGKNILGSGYDLELYVQPGGGAYICGEETALLESLEGKRGNPRIKPPFPAIAGLYNCPTVVNNVESIAAVVPILNIGAEEYAKIGIERSTGTKLISASGNINKPGVYEIELGVPVEEFIYSDEYCGGIANGKRLKAVVAGGSSVPILPANLILKTAKGDNRLMTYESLADGGFATGTMLGSGGFVVFDEDQCIVRNTWNFTRFYHHESCGQCSPCREGTGWMEKVLHRLEHGHGNLSDMDLLVDVSKKIEGNTICPLGDAAAWPVASAIRHFRDEFEWHVTHGEESQTGNYGLAHYADPLEPVI</sequence>
<dbReference type="SUPFAM" id="SSF140490">
    <property type="entry name" value="Nqo1C-terminal domain-like"/>
    <property type="match status" value="1"/>
</dbReference>
<comment type="cofactor">
    <cofactor evidence="1 13">
        <name>FMN</name>
        <dbReference type="ChEBI" id="CHEBI:58210"/>
    </cofactor>
</comment>
<dbReference type="STRING" id="407022.SAMN05661044_04222"/>
<keyword evidence="8" id="KW-1278">Translocase</keyword>
<dbReference type="FunFam" id="3.40.50.11540:FF:000001">
    <property type="entry name" value="NADH dehydrogenase [ubiquinone] flavoprotein 1, mitochondrial"/>
    <property type="match status" value="1"/>
</dbReference>
<dbReference type="Gene3D" id="3.40.50.11540">
    <property type="entry name" value="NADH-ubiquinone oxidoreductase 51kDa subunit"/>
    <property type="match status" value="1"/>
</dbReference>
<dbReference type="InterPro" id="IPR011538">
    <property type="entry name" value="Nuo51_FMN-bd"/>
</dbReference>
<dbReference type="EMBL" id="FOAF01000007">
    <property type="protein sequence ID" value="SEM09543.1"/>
    <property type="molecule type" value="Genomic_DNA"/>
</dbReference>
<dbReference type="Pfam" id="PF01512">
    <property type="entry name" value="Complex1_51K"/>
    <property type="match status" value="1"/>
</dbReference>
<organism evidence="15 16">
    <name type="scientific">Olivibacter domesticus</name>
    <name type="common">Pseudosphingobacterium domesticum</name>
    <dbReference type="NCBI Taxonomy" id="407022"/>
    <lineage>
        <taxon>Bacteria</taxon>
        <taxon>Pseudomonadati</taxon>
        <taxon>Bacteroidota</taxon>
        <taxon>Sphingobacteriia</taxon>
        <taxon>Sphingobacteriales</taxon>
        <taxon>Sphingobacteriaceae</taxon>
        <taxon>Olivibacter</taxon>
    </lineage>
</organism>
<keyword evidence="11 13" id="KW-0520">NAD</keyword>
<comment type="catalytic activity">
    <reaction evidence="12 13">
        <text>a quinone + NADH + 5 H(+)(in) = a quinol + NAD(+) + 4 H(+)(out)</text>
        <dbReference type="Rhea" id="RHEA:57888"/>
        <dbReference type="ChEBI" id="CHEBI:15378"/>
        <dbReference type="ChEBI" id="CHEBI:24646"/>
        <dbReference type="ChEBI" id="CHEBI:57540"/>
        <dbReference type="ChEBI" id="CHEBI:57945"/>
        <dbReference type="ChEBI" id="CHEBI:132124"/>
    </reaction>
</comment>
<dbReference type="GO" id="GO:0008137">
    <property type="term" value="F:NADH dehydrogenase (ubiquinone) activity"/>
    <property type="evidence" value="ECO:0007669"/>
    <property type="project" value="InterPro"/>
</dbReference>
<dbReference type="GO" id="GO:0051539">
    <property type="term" value="F:4 iron, 4 sulfur cluster binding"/>
    <property type="evidence" value="ECO:0007669"/>
    <property type="project" value="UniProtKB-UniRule"/>
</dbReference>
<dbReference type="InterPro" id="IPR037207">
    <property type="entry name" value="Nuop51_4Fe4S-bd_sf"/>
</dbReference>
<evidence type="ECO:0000256" key="9">
    <source>
        <dbReference type="ARBA" id="ARBA00023004"/>
    </source>
</evidence>
<dbReference type="InterPro" id="IPR050837">
    <property type="entry name" value="ComplexI_51kDa_subunit"/>
</dbReference>
<dbReference type="InterPro" id="IPR001949">
    <property type="entry name" value="NADH-UbQ_OxRdtase_51kDa_CS"/>
</dbReference>
<keyword evidence="6 13" id="KW-0288">FMN</keyword>
<dbReference type="InterPro" id="IPR011537">
    <property type="entry name" value="NADH-UbQ_OxRdtase_suF"/>
</dbReference>
<reference evidence="16" key="1">
    <citation type="submission" date="2016-10" db="EMBL/GenBank/DDBJ databases">
        <authorList>
            <person name="Varghese N."/>
            <person name="Submissions S."/>
        </authorList>
    </citation>
    <scope>NUCLEOTIDE SEQUENCE [LARGE SCALE GENOMIC DNA]</scope>
    <source>
        <strain evidence="16">DSM 18733</strain>
    </source>
</reference>
<evidence type="ECO:0000259" key="14">
    <source>
        <dbReference type="SMART" id="SM00928"/>
    </source>
</evidence>
<dbReference type="RefSeq" id="WP_093328544.1">
    <property type="nucleotide sequence ID" value="NZ_FOAF01000007.1"/>
</dbReference>
<dbReference type="SUPFAM" id="SSF142019">
    <property type="entry name" value="Nqo1 FMN-binding domain-like"/>
    <property type="match status" value="1"/>
</dbReference>
<dbReference type="Gene3D" id="1.20.1440.230">
    <property type="entry name" value="NADH-ubiquinone oxidoreductase 51kDa subunit, iron-sulphur binding domain"/>
    <property type="match status" value="1"/>
</dbReference>
<evidence type="ECO:0000313" key="16">
    <source>
        <dbReference type="Proteomes" id="UP000199421"/>
    </source>
</evidence>
<evidence type="ECO:0000256" key="10">
    <source>
        <dbReference type="ARBA" id="ARBA00023014"/>
    </source>
</evidence>
<evidence type="ECO:0000256" key="8">
    <source>
        <dbReference type="ARBA" id="ARBA00022967"/>
    </source>
</evidence>
<dbReference type="OrthoDB" id="9761899at2"/>
<dbReference type="PROSITE" id="PS00645">
    <property type="entry name" value="COMPLEX1_51K_2"/>
    <property type="match status" value="1"/>
</dbReference>
<dbReference type="SUPFAM" id="SSF142984">
    <property type="entry name" value="Nqo1 middle domain-like"/>
    <property type="match status" value="1"/>
</dbReference>
<accession>A0A1H7VJZ2</accession>
<comment type="similarity">
    <text evidence="3 13">Belongs to the complex I 51 kDa subunit family.</text>
</comment>
<keyword evidence="13" id="KW-0874">Quinone</keyword>
<dbReference type="NCBIfam" id="TIGR01959">
    <property type="entry name" value="nuoF_fam"/>
    <property type="match status" value="1"/>
</dbReference>
<keyword evidence="7 13" id="KW-0479">Metal-binding</keyword>
<evidence type="ECO:0000256" key="6">
    <source>
        <dbReference type="ARBA" id="ARBA00022643"/>
    </source>
</evidence>
<evidence type="ECO:0000256" key="11">
    <source>
        <dbReference type="ARBA" id="ARBA00023027"/>
    </source>
</evidence>
<dbReference type="GO" id="GO:0046872">
    <property type="term" value="F:metal ion binding"/>
    <property type="evidence" value="ECO:0007669"/>
    <property type="project" value="UniProtKB-KW"/>
</dbReference>
<evidence type="ECO:0000256" key="4">
    <source>
        <dbReference type="ARBA" id="ARBA00022485"/>
    </source>
</evidence>
<evidence type="ECO:0000256" key="5">
    <source>
        <dbReference type="ARBA" id="ARBA00022630"/>
    </source>
</evidence>
<dbReference type="GO" id="GO:0010181">
    <property type="term" value="F:FMN binding"/>
    <property type="evidence" value="ECO:0007669"/>
    <property type="project" value="InterPro"/>
</dbReference>
<evidence type="ECO:0000256" key="7">
    <source>
        <dbReference type="ARBA" id="ARBA00022723"/>
    </source>
</evidence>
<dbReference type="AlphaFoldDB" id="A0A1H7VJZ2"/>
<dbReference type="GO" id="GO:0003954">
    <property type="term" value="F:NADH dehydrogenase activity"/>
    <property type="evidence" value="ECO:0007669"/>
    <property type="project" value="TreeGrafter"/>
</dbReference>